<dbReference type="PROSITE" id="PS00383">
    <property type="entry name" value="TYR_PHOSPHATASE_1"/>
    <property type="match status" value="1"/>
</dbReference>
<dbReference type="InterPro" id="IPR029021">
    <property type="entry name" value="Prot-tyrosine_phosphatase-like"/>
</dbReference>
<comment type="similarity">
    <text evidence="1">Belongs to the protein-tyrosine phosphatase family. Non-receptor class subfamily.</text>
</comment>
<gene>
    <name evidence="5" type="ORF">DIURU_003408</name>
</gene>
<dbReference type="InterPro" id="IPR000242">
    <property type="entry name" value="PTP_cat"/>
</dbReference>
<evidence type="ECO:0000256" key="2">
    <source>
        <dbReference type="SAM" id="MobiDB-lite"/>
    </source>
</evidence>
<dbReference type="PANTHER" id="PTHR19134">
    <property type="entry name" value="RECEPTOR-TYPE TYROSINE-PROTEIN PHOSPHATASE"/>
    <property type="match status" value="1"/>
</dbReference>
<evidence type="ECO:0008006" key="7">
    <source>
        <dbReference type="Google" id="ProtNLM"/>
    </source>
</evidence>
<dbReference type="InterPro" id="IPR050348">
    <property type="entry name" value="Protein-Tyr_Phosphatase"/>
</dbReference>
<dbReference type="PANTHER" id="PTHR19134:SF449">
    <property type="entry name" value="TYROSINE-PROTEIN PHOSPHATASE 1"/>
    <property type="match status" value="1"/>
</dbReference>
<evidence type="ECO:0000259" key="3">
    <source>
        <dbReference type="PROSITE" id="PS50055"/>
    </source>
</evidence>
<keyword evidence="6" id="KW-1185">Reference proteome</keyword>
<dbReference type="GeneID" id="54782059"/>
<sequence length="348" mass="39602">MIAPKIKLRVFINLLAASPGHPSKSRSSQEQCGQKRPRSFVLVDKDNNPYPMKPADRKFWELNLIDQDRLNSNEYSVSASRANPKRNRYSNVSPYDATRVRLPSTQNDYINASYINLPNNWTYIACQGPMPETISHFWAMAFNEAEKAHNDTIVVIMLTPLMEQSMVKCHQYWPSTNQSWDLDADDVDLNGVKITNILEEVAETGNFSLTTLTLEANGKTKTVKHFYYSRWSDAKVPPSASELYELSDAINESRVANPGVQLVPIVHCSAGVGRTGTFIAVDQLKYGIYKDAINNTAESPIASIVEIMRNHRMMMVQTVYQYRWLEDVYEQMRKTSNDPINSELSFEV</sequence>
<accession>A0A642UL10</accession>
<dbReference type="OrthoDB" id="10253954at2759"/>
<dbReference type="CDD" id="cd18533">
    <property type="entry name" value="PTP_fungal"/>
    <property type="match status" value="1"/>
</dbReference>
<dbReference type="PRINTS" id="PR00700">
    <property type="entry name" value="PRTYPHPHTASE"/>
</dbReference>
<feature type="region of interest" description="Disordered" evidence="2">
    <location>
        <begin position="19"/>
        <end position="39"/>
    </location>
</feature>
<name>A0A642UL10_DIURU</name>
<dbReference type="PROSITE" id="PS50056">
    <property type="entry name" value="TYR_PHOSPHATASE_2"/>
    <property type="match status" value="1"/>
</dbReference>
<dbReference type="VEuPathDB" id="FungiDB:DIURU_003408"/>
<feature type="domain" description="Tyrosine specific protein phosphatases" evidence="4">
    <location>
        <begin position="241"/>
        <end position="323"/>
    </location>
</feature>
<dbReference type="PROSITE" id="PS50055">
    <property type="entry name" value="TYR_PHOSPHATASE_PTP"/>
    <property type="match status" value="1"/>
</dbReference>
<dbReference type="InterPro" id="IPR000387">
    <property type="entry name" value="Tyr_Pase_dom"/>
</dbReference>
<dbReference type="OMA" id="TMICGNI"/>
<proteinExistence type="inferred from homology"/>
<evidence type="ECO:0000259" key="4">
    <source>
        <dbReference type="PROSITE" id="PS50056"/>
    </source>
</evidence>
<dbReference type="EMBL" id="SWFT01000105">
    <property type="protein sequence ID" value="KAA8901038.1"/>
    <property type="molecule type" value="Genomic_DNA"/>
</dbReference>
<dbReference type="GO" id="GO:0004725">
    <property type="term" value="F:protein tyrosine phosphatase activity"/>
    <property type="evidence" value="ECO:0007669"/>
    <property type="project" value="InterPro"/>
</dbReference>
<evidence type="ECO:0000313" key="5">
    <source>
        <dbReference type="EMBL" id="KAA8901038.1"/>
    </source>
</evidence>
<dbReference type="InterPro" id="IPR016130">
    <property type="entry name" value="Tyr_Pase_AS"/>
</dbReference>
<dbReference type="InterPro" id="IPR003595">
    <property type="entry name" value="Tyr_Pase_cat"/>
</dbReference>
<dbReference type="SMART" id="SM00404">
    <property type="entry name" value="PTPc_motif"/>
    <property type="match status" value="1"/>
</dbReference>
<organism evidence="5 6">
    <name type="scientific">Diutina rugosa</name>
    <name type="common">Yeast</name>
    <name type="synonym">Candida rugosa</name>
    <dbReference type="NCBI Taxonomy" id="5481"/>
    <lineage>
        <taxon>Eukaryota</taxon>
        <taxon>Fungi</taxon>
        <taxon>Dikarya</taxon>
        <taxon>Ascomycota</taxon>
        <taxon>Saccharomycotina</taxon>
        <taxon>Pichiomycetes</taxon>
        <taxon>Debaryomycetaceae</taxon>
        <taxon>Diutina</taxon>
    </lineage>
</organism>
<dbReference type="Gene3D" id="3.90.190.10">
    <property type="entry name" value="Protein tyrosine phosphatase superfamily"/>
    <property type="match status" value="1"/>
</dbReference>
<comment type="caution">
    <text evidence="5">The sequence shown here is derived from an EMBL/GenBank/DDBJ whole genome shotgun (WGS) entry which is preliminary data.</text>
</comment>
<feature type="domain" description="Tyrosine-protein phosphatase" evidence="3">
    <location>
        <begin position="55"/>
        <end position="332"/>
    </location>
</feature>
<evidence type="ECO:0000256" key="1">
    <source>
        <dbReference type="ARBA" id="ARBA00009649"/>
    </source>
</evidence>
<dbReference type="SMART" id="SM00194">
    <property type="entry name" value="PTPc"/>
    <property type="match status" value="1"/>
</dbReference>
<dbReference type="RefSeq" id="XP_034011661.1">
    <property type="nucleotide sequence ID" value="XM_034156167.1"/>
</dbReference>
<dbReference type="SUPFAM" id="SSF52799">
    <property type="entry name" value="(Phosphotyrosine protein) phosphatases II"/>
    <property type="match status" value="1"/>
</dbReference>
<reference evidence="5 6" key="1">
    <citation type="submission" date="2019-07" db="EMBL/GenBank/DDBJ databases">
        <title>Genome assembly of two rare yeast pathogens: Diutina rugosa and Trichomonascus ciferrii.</title>
        <authorList>
            <person name="Mixao V."/>
            <person name="Saus E."/>
            <person name="Hansen A."/>
            <person name="Lass-Flor C."/>
            <person name="Gabaldon T."/>
        </authorList>
    </citation>
    <scope>NUCLEOTIDE SEQUENCE [LARGE SCALE GENOMIC DNA]</scope>
    <source>
        <strain evidence="5 6">CBS 613</strain>
    </source>
</reference>
<dbReference type="Pfam" id="PF00102">
    <property type="entry name" value="Y_phosphatase"/>
    <property type="match status" value="1"/>
</dbReference>
<dbReference type="AlphaFoldDB" id="A0A642UL10"/>
<protein>
    <recommendedName>
        <fullName evidence="7">Protein-tyrosine-phosphatase</fullName>
    </recommendedName>
</protein>
<dbReference type="Proteomes" id="UP000449547">
    <property type="component" value="Unassembled WGS sequence"/>
</dbReference>
<evidence type="ECO:0000313" key="6">
    <source>
        <dbReference type="Proteomes" id="UP000449547"/>
    </source>
</evidence>